<proteinExistence type="predicted"/>
<evidence type="ECO:0000256" key="1">
    <source>
        <dbReference type="SAM" id="MobiDB-lite"/>
    </source>
</evidence>
<evidence type="ECO:0000313" key="4">
    <source>
        <dbReference type="Proteomes" id="UP001316803"/>
    </source>
</evidence>
<keyword evidence="4" id="KW-1185">Reference proteome</keyword>
<keyword evidence="2" id="KW-0812">Transmembrane</keyword>
<evidence type="ECO:0000256" key="2">
    <source>
        <dbReference type="SAM" id="Phobius"/>
    </source>
</evidence>
<sequence length="374" mass="40981">MASALTFGNAGTLNGFVSSIVFLAFAIASTMKANPDPNQMVVESYPGLGSRGGHHGGRTPSMAAWNANGELLGQDHKHGHHIGQGQHRAEHIKFPGTNEPPMYLAVVAQHKDAICLSAISMKWPGHDDAHTLLGDVGASYGMPWYHSRTKIDESQEHYPQCVWIGPKSDKRPTDASNQGSGPWSVQNPPAGFSFKIDDMVGPVVNNHTACQRSEENALMSLQIPIFVEKPLIRGPNMMDVDDFLSKPTELSDPLKHHLNPRGADIEAKEQRRAATNLDLLLHGTLVKHHQSAVALCESGTSSGPDFFSHKENKLCHMETKTLVPGCSADVTDDCFDMDKLEIRHKQCPAGVICPRALDIPHLEYKRIDDWSEEV</sequence>
<dbReference type="AlphaFoldDB" id="A0AAN8EDF1"/>
<dbReference type="Proteomes" id="UP001316803">
    <property type="component" value="Unassembled WGS sequence"/>
</dbReference>
<protein>
    <submittedName>
        <fullName evidence="3">Uncharacterized protein</fullName>
    </submittedName>
</protein>
<accession>A0AAN8EDF1</accession>
<feature type="transmembrane region" description="Helical" evidence="2">
    <location>
        <begin position="12"/>
        <end position="31"/>
    </location>
</feature>
<keyword evidence="2" id="KW-1133">Transmembrane helix</keyword>
<gene>
    <name evidence="3" type="ORF">OHC33_011127</name>
</gene>
<name>A0AAN8EDF1_9EURO</name>
<organism evidence="3 4">
    <name type="scientific">Knufia fluminis</name>
    <dbReference type="NCBI Taxonomy" id="191047"/>
    <lineage>
        <taxon>Eukaryota</taxon>
        <taxon>Fungi</taxon>
        <taxon>Dikarya</taxon>
        <taxon>Ascomycota</taxon>
        <taxon>Pezizomycotina</taxon>
        <taxon>Eurotiomycetes</taxon>
        <taxon>Chaetothyriomycetidae</taxon>
        <taxon>Chaetothyriales</taxon>
        <taxon>Trichomeriaceae</taxon>
        <taxon>Knufia</taxon>
    </lineage>
</organism>
<comment type="caution">
    <text evidence="3">The sequence shown here is derived from an EMBL/GenBank/DDBJ whole genome shotgun (WGS) entry which is preliminary data.</text>
</comment>
<feature type="region of interest" description="Disordered" evidence="1">
    <location>
        <begin position="167"/>
        <end position="186"/>
    </location>
</feature>
<feature type="compositionally biased region" description="Polar residues" evidence="1">
    <location>
        <begin position="174"/>
        <end position="186"/>
    </location>
</feature>
<dbReference type="EMBL" id="JAKLMC020000062">
    <property type="protein sequence ID" value="KAK5947862.1"/>
    <property type="molecule type" value="Genomic_DNA"/>
</dbReference>
<reference evidence="3 4" key="1">
    <citation type="submission" date="2022-12" db="EMBL/GenBank/DDBJ databases">
        <title>Genomic features and morphological characterization of a novel Knufia sp. strain isolated from spacecraft assembly facility.</title>
        <authorList>
            <person name="Teixeira M."/>
            <person name="Chander A.M."/>
            <person name="Stajich J.E."/>
            <person name="Venkateswaran K."/>
        </authorList>
    </citation>
    <scope>NUCLEOTIDE SEQUENCE [LARGE SCALE GENOMIC DNA]</scope>
    <source>
        <strain evidence="3 4">FJI-L2-BK-P2</strain>
    </source>
</reference>
<evidence type="ECO:0000313" key="3">
    <source>
        <dbReference type="EMBL" id="KAK5947862.1"/>
    </source>
</evidence>
<keyword evidence="2" id="KW-0472">Membrane</keyword>